<dbReference type="InterPro" id="IPR050640">
    <property type="entry name" value="Bact_2-comp_sensor_kinase"/>
</dbReference>
<dbReference type="Proteomes" id="UP001597459">
    <property type="component" value="Unassembled WGS sequence"/>
</dbReference>
<gene>
    <name evidence="5" type="ORF">ACFSTE_03215</name>
</gene>
<evidence type="ECO:0000256" key="1">
    <source>
        <dbReference type="SAM" id="Phobius"/>
    </source>
</evidence>
<keyword evidence="1" id="KW-0812">Transmembrane</keyword>
<feature type="domain" description="7TM-DISM receptor extracellular" evidence="3">
    <location>
        <begin position="192"/>
        <end position="387"/>
    </location>
</feature>
<feature type="domain" description="Signal transduction histidine kinase internal region" evidence="2">
    <location>
        <begin position="408"/>
        <end position="484"/>
    </location>
</feature>
<feature type="transmembrane region" description="Helical" evidence="1">
    <location>
        <begin position="193"/>
        <end position="211"/>
    </location>
</feature>
<evidence type="ECO:0000313" key="5">
    <source>
        <dbReference type="EMBL" id="MFD2589824.1"/>
    </source>
</evidence>
<keyword evidence="1" id="KW-1133">Transmembrane helix</keyword>
<evidence type="ECO:0000313" key="6">
    <source>
        <dbReference type="Proteomes" id="UP001597459"/>
    </source>
</evidence>
<keyword evidence="5" id="KW-0418">Kinase</keyword>
<name>A0ABW5N6R1_9FLAO</name>
<protein>
    <submittedName>
        <fullName evidence="5">Histidine kinase</fullName>
    </submittedName>
</protein>
<feature type="transmembrane region" description="Helical" evidence="1">
    <location>
        <begin position="223"/>
        <end position="243"/>
    </location>
</feature>
<dbReference type="EMBL" id="JBHULX010000002">
    <property type="protein sequence ID" value="MFD2589824.1"/>
    <property type="molecule type" value="Genomic_DNA"/>
</dbReference>
<keyword evidence="6" id="KW-1185">Reference proteome</keyword>
<feature type="transmembrane region" description="Helical" evidence="1">
    <location>
        <begin position="318"/>
        <end position="335"/>
    </location>
</feature>
<accession>A0ABW5N6R1</accession>
<feature type="domain" description="7TM-DISM receptor extracellular" evidence="4">
    <location>
        <begin position="36"/>
        <end position="152"/>
    </location>
</feature>
<reference evidence="6" key="1">
    <citation type="journal article" date="2019" name="Int. J. Syst. Evol. Microbiol.">
        <title>The Global Catalogue of Microorganisms (GCM) 10K type strain sequencing project: providing services to taxonomists for standard genome sequencing and annotation.</title>
        <authorList>
            <consortium name="The Broad Institute Genomics Platform"/>
            <consortium name="The Broad Institute Genome Sequencing Center for Infectious Disease"/>
            <person name="Wu L."/>
            <person name="Ma J."/>
        </authorList>
    </citation>
    <scope>NUCLEOTIDE SEQUENCE [LARGE SCALE GENOMIC DNA]</scope>
    <source>
        <strain evidence="6">KCTC 42423</strain>
    </source>
</reference>
<keyword evidence="5" id="KW-0808">Transferase</keyword>
<dbReference type="InterPro" id="IPR011622">
    <property type="entry name" value="7TMR_DISM_rcpt_extracell_dom2"/>
</dbReference>
<dbReference type="InterPro" id="IPR011623">
    <property type="entry name" value="7TMR_DISM_rcpt_extracell_dom1"/>
</dbReference>
<keyword evidence="1" id="KW-0472">Membrane</keyword>
<dbReference type="Pfam" id="PF06580">
    <property type="entry name" value="His_kinase"/>
    <property type="match status" value="1"/>
</dbReference>
<evidence type="ECO:0000259" key="4">
    <source>
        <dbReference type="Pfam" id="PF07696"/>
    </source>
</evidence>
<dbReference type="Pfam" id="PF07695">
    <property type="entry name" value="7TMR-DISM_7TM"/>
    <property type="match status" value="1"/>
</dbReference>
<proteinExistence type="predicted"/>
<dbReference type="Pfam" id="PF07696">
    <property type="entry name" value="7TMR-DISMED2"/>
    <property type="match status" value="1"/>
</dbReference>
<dbReference type="PANTHER" id="PTHR34220">
    <property type="entry name" value="SENSOR HISTIDINE KINASE YPDA"/>
    <property type="match status" value="1"/>
</dbReference>
<dbReference type="Gene3D" id="2.60.40.2380">
    <property type="match status" value="1"/>
</dbReference>
<dbReference type="SUPFAM" id="SSF55874">
    <property type="entry name" value="ATPase domain of HSP90 chaperone/DNA topoisomerase II/histidine kinase"/>
    <property type="match status" value="1"/>
</dbReference>
<evidence type="ECO:0000259" key="2">
    <source>
        <dbReference type="Pfam" id="PF06580"/>
    </source>
</evidence>
<feature type="transmembrane region" description="Helical" evidence="1">
    <location>
        <begin position="342"/>
        <end position="362"/>
    </location>
</feature>
<comment type="caution">
    <text evidence="5">The sequence shown here is derived from an EMBL/GenBank/DDBJ whole genome shotgun (WGS) entry which is preliminary data.</text>
</comment>
<organism evidence="5 6">
    <name type="scientific">Aquimarina hainanensis</name>
    <dbReference type="NCBI Taxonomy" id="1578017"/>
    <lineage>
        <taxon>Bacteria</taxon>
        <taxon>Pseudomonadati</taxon>
        <taxon>Bacteroidota</taxon>
        <taxon>Flavobacteriia</taxon>
        <taxon>Flavobacteriales</taxon>
        <taxon>Flavobacteriaceae</taxon>
        <taxon>Aquimarina</taxon>
    </lineage>
</organism>
<dbReference type="InterPro" id="IPR010559">
    <property type="entry name" value="Sig_transdc_His_kin_internal"/>
</dbReference>
<sequence>MSTYITAIVGVFILIYNSIATQDLPTHFQAELPYRLFETSTDTLTIEEVLQCNSRFKSIDYYNNRKTHPKKIYWIKIDLTQQRNHIKDSIWYLVPEKYDYASVYYNTNGNISEKMVGRFQISNISNPVLHYSDFSFTTKQLIDNRYIYLKIKYITKFKPISSIKFYYTSPSTILLQDAYYDWEQLKMFALRHMFSGVCLIVFILTFAFFIISKRTEFLFYSLYVFWLFVYLTGDVFRIKYFIFGDNRLAFYWVNEISQVFINLCYVIFVSYYLSTKTAYPKLNQILKTITYVLVFIIGLDSIFFLFNHFEMNIYVMNIQRIIMTIFGIGGMIYLIKYAKNHLTYFIVCGSFLYMIGALALMFFKKVEYMILGGTLEITIFAIGLAYKVHQEYKAKLYFQKESFINNNKALRSQINPHFIFNSLVSIQHLILSDKKDLAIQYLSKFSSLTRKVLDSSFEDTVFLSEEIKLLKQYIELERLRFHHTFNYTINIQDELEPDTTEVPMLIVQPFVENAILHGLLNKKDDDKQLTITFKKEESYICCEVDDNGIGRKASIAFKTLIKHKVSRGIEVTSNRLKNLNTSVNNQVRFIDKTDDNGNEIGTTVIIKIPIQLDFD</sequence>
<dbReference type="PANTHER" id="PTHR34220:SF7">
    <property type="entry name" value="SENSOR HISTIDINE KINASE YPDA"/>
    <property type="match status" value="1"/>
</dbReference>
<dbReference type="GO" id="GO:0016301">
    <property type="term" value="F:kinase activity"/>
    <property type="evidence" value="ECO:0007669"/>
    <property type="project" value="UniProtKB-KW"/>
</dbReference>
<feature type="transmembrane region" description="Helical" evidence="1">
    <location>
        <begin position="368"/>
        <end position="386"/>
    </location>
</feature>
<dbReference type="RefSeq" id="WP_378297960.1">
    <property type="nucleotide sequence ID" value="NZ_JBHULX010000002.1"/>
</dbReference>
<dbReference type="Gene3D" id="3.30.565.10">
    <property type="entry name" value="Histidine kinase-like ATPase, C-terminal domain"/>
    <property type="match status" value="1"/>
</dbReference>
<dbReference type="InterPro" id="IPR036890">
    <property type="entry name" value="HATPase_C_sf"/>
</dbReference>
<evidence type="ECO:0000259" key="3">
    <source>
        <dbReference type="Pfam" id="PF07695"/>
    </source>
</evidence>
<feature type="transmembrane region" description="Helical" evidence="1">
    <location>
        <begin position="285"/>
        <end position="306"/>
    </location>
</feature>
<feature type="transmembrane region" description="Helical" evidence="1">
    <location>
        <begin position="249"/>
        <end position="273"/>
    </location>
</feature>